<dbReference type="InterPro" id="IPR036291">
    <property type="entry name" value="NAD(P)-bd_dom_sf"/>
</dbReference>
<proteinExistence type="predicted"/>
<dbReference type="InterPro" id="IPR051267">
    <property type="entry name" value="STEAP_metalloreductase"/>
</dbReference>
<dbReference type="Pfam" id="PF18150">
    <property type="entry name" value="DUF5600"/>
    <property type="match status" value="1"/>
</dbReference>
<dbReference type="PROSITE" id="PS51718">
    <property type="entry name" value="G_DYNAMIN_2"/>
    <property type="match status" value="1"/>
</dbReference>
<protein>
    <recommendedName>
        <fullName evidence="19">EF-hand domain-containing protein</fullName>
    </recommendedName>
</protein>
<dbReference type="InterPro" id="IPR031692">
    <property type="entry name" value="EHD_N"/>
</dbReference>
<feature type="domain" description="EF-hand" evidence="15">
    <location>
        <begin position="473"/>
        <end position="508"/>
    </location>
</feature>
<dbReference type="Pfam" id="PF16880">
    <property type="entry name" value="EHD_N"/>
    <property type="match status" value="1"/>
</dbReference>
<dbReference type="CDD" id="cd00052">
    <property type="entry name" value="EH"/>
    <property type="match status" value="1"/>
</dbReference>
<evidence type="ECO:0000256" key="9">
    <source>
        <dbReference type="ARBA" id="ARBA00022840"/>
    </source>
</evidence>
<feature type="transmembrane region" description="Helical" evidence="13">
    <location>
        <begin position="1139"/>
        <end position="1160"/>
    </location>
</feature>
<evidence type="ECO:0000256" key="1">
    <source>
        <dbReference type="ARBA" id="ARBA00004125"/>
    </source>
</evidence>
<dbReference type="InterPro" id="IPR027417">
    <property type="entry name" value="P-loop_NTPase"/>
</dbReference>
<feature type="domain" description="EH" evidence="14">
    <location>
        <begin position="441"/>
        <end position="529"/>
    </location>
</feature>
<evidence type="ECO:0000256" key="12">
    <source>
        <dbReference type="SAM" id="MobiDB-lite"/>
    </source>
</evidence>
<dbReference type="PROSITE" id="PS50031">
    <property type="entry name" value="EH"/>
    <property type="match status" value="1"/>
</dbReference>
<dbReference type="InterPro" id="IPR002048">
    <property type="entry name" value="EF_hand_dom"/>
</dbReference>
<feature type="region of interest" description="Disordered" evidence="12">
    <location>
        <begin position="618"/>
        <end position="643"/>
    </location>
</feature>
<keyword evidence="5" id="KW-0479">Metal-binding</keyword>
<dbReference type="Pfam" id="PF00350">
    <property type="entry name" value="Dynamin_N"/>
    <property type="match status" value="1"/>
</dbReference>
<dbReference type="GO" id="GO:0008823">
    <property type="term" value="F:cupric reductase (NADH) activity"/>
    <property type="evidence" value="ECO:0007669"/>
    <property type="project" value="TreeGrafter"/>
</dbReference>
<evidence type="ECO:0000256" key="13">
    <source>
        <dbReference type="SAM" id="Phobius"/>
    </source>
</evidence>
<organism evidence="17 18">
    <name type="scientific">Tigriopus californicus</name>
    <name type="common">Marine copepod</name>
    <dbReference type="NCBI Taxonomy" id="6832"/>
    <lineage>
        <taxon>Eukaryota</taxon>
        <taxon>Metazoa</taxon>
        <taxon>Ecdysozoa</taxon>
        <taxon>Arthropoda</taxon>
        <taxon>Crustacea</taxon>
        <taxon>Multicrustacea</taxon>
        <taxon>Hexanauplia</taxon>
        <taxon>Copepoda</taxon>
        <taxon>Harpacticoida</taxon>
        <taxon>Harpacticidae</taxon>
        <taxon>Tigriopus</taxon>
    </lineage>
</organism>
<comment type="caution">
    <text evidence="17">The sequence shown here is derived from an EMBL/GenBank/DDBJ whole genome shotgun (WGS) entry which is preliminary data.</text>
</comment>
<feature type="transmembrane region" description="Helical" evidence="13">
    <location>
        <begin position="1172"/>
        <end position="1189"/>
    </location>
</feature>
<evidence type="ECO:0000256" key="8">
    <source>
        <dbReference type="ARBA" id="ARBA00022837"/>
    </source>
</evidence>
<dbReference type="Gene3D" id="1.10.238.10">
    <property type="entry name" value="EF-hand"/>
    <property type="match status" value="1"/>
</dbReference>
<dbReference type="Pfam" id="PF12763">
    <property type="entry name" value="EH"/>
    <property type="match status" value="1"/>
</dbReference>
<reference evidence="17 18" key="1">
    <citation type="journal article" date="2018" name="Nat. Ecol. Evol.">
        <title>Genomic signatures of mitonuclear coevolution across populations of Tigriopus californicus.</title>
        <authorList>
            <person name="Barreto F.S."/>
            <person name="Watson E.T."/>
            <person name="Lima T.G."/>
            <person name="Willett C.S."/>
            <person name="Edmands S."/>
            <person name="Li W."/>
            <person name="Burton R.S."/>
        </authorList>
    </citation>
    <scope>NUCLEOTIDE SEQUENCE [LARGE SCALE GENOMIC DNA]</scope>
    <source>
        <strain evidence="17 18">San Diego</strain>
    </source>
</reference>
<dbReference type="GO" id="GO:0005509">
    <property type="term" value="F:calcium ion binding"/>
    <property type="evidence" value="ECO:0007669"/>
    <property type="project" value="InterPro"/>
</dbReference>
<dbReference type="CDD" id="cd09913">
    <property type="entry name" value="EHD"/>
    <property type="match status" value="1"/>
</dbReference>
<keyword evidence="8" id="KW-0106">Calcium</keyword>
<evidence type="ECO:0000259" key="15">
    <source>
        <dbReference type="PROSITE" id="PS50222"/>
    </source>
</evidence>
<evidence type="ECO:0008006" key="19">
    <source>
        <dbReference type="Google" id="ProtNLM"/>
    </source>
</evidence>
<keyword evidence="10" id="KW-0560">Oxidoreductase</keyword>
<dbReference type="AlphaFoldDB" id="A0A553NQX6"/>
<keyword evidence="4" id="KW-0597">Phosphoprotein</keyword>
<sequence length="1221" mass="138302">MANFFRKSRSDQPKFYATVGEGLKKVYKTKLLPLEEAYDFHEFVSPQLNDPDFDAKPMILLVGQYSTGKTSFIRYLLERDYPGLRIGPEPTTDCFNVVMYGDQEQVIPGNALAVDNKRQFRPLSKFGGAFLNRFQCSTLKNPVLRCVTMIDTPGILSGEKQRVDRGYDFVGVLQWFAERVDRIILLFDANKLDISDEFRRSIHAIHGYEDKVRIVLNKADQVDHHELMRVYGALMWSISKVISVPECPKVFVGSFWDQQLKHDLYRKLFERELQLLFDDLQDLPKYAALRKINDLIKRARMAKIHAYILSSLRKDMPRFFGKGRKKKELIRAMPIMFKRVQEEHMVSASDIPPVELMQEKLAGYDFMKFPHLREKLIQAVDQMLDNDIAELMSIVPQDSEETPISGGAFDDVKDTKSPFGYQKCEGIDLGSGEPEWIVAKERSKWDLIFKELNPVNGKVMGSTAKKEMVKSRLPNPVLAKVWRLADVDKDGALDEDEFALAMHLINVKLDGFDMPDELPDHLIPPSKKHSLYSNTNAELKTIQNKNSNENRQRALFLYPDESFPKDISDDVYDPELERIRWAKNEAKEKKLTEDIVRGLESISVLTSEHLSAQGLLKKDTNPFCNGPPSTPKTSTTTTTKTTPKAKVVETKMKEVEPIDLPQSHATTSTRVPNETTYSELGHTFRDLTSKMKDAVADLKSEDLHAQKKFKYIDEGTEDALTHRRNTADESDLDEAIEHATGLDRNLVVDQVMIQERTDHSSSRSYTEASTLRISETKKHPVVKMPTSGGSVSLLALSSGLSICSNRELVEKVGANPRFQDEAIRSSDVVIVAVPKHFYEDLPTKLLAGKTVVDVSNRNTVQRKTTLSQAEQLQALIPEAHVVKAFNVLSAYALESGGLQGSKEVFLAGDSHEVKDLVTDIIRRCGFIPVDMGLLMAAREIEDIPVQRFSNWKLPLIISTITFVFLWLLGFLKMQICWTFEWGDGTWHWERFNQLPMETLNRTLSVHALTLLATCYLPGVLAAYLQLFRGTKPRKEQHPVDKIACLSVAVMSPTYHDLVYGHPTEILAHTMEGEGWGPKTLVANQTVKVFGEEKMMWRGEFFLTTGVLAFALAVLLGITSLPSVTASMTWKEFAFVQSKLGWICLILACAHNLFYGWPYINSPSCHIPSSFQYVMYLPGLTMVLKIPLVMPCISNHLEAIRGGYERSQGEKKLLNKNKVEQA</sequence>
<dbReference type="Proteomes" id="UP000318571">
    <property type="component" value="Chromosome 4"/>
</dbReference>
<dbReference type="InterPro" id="IPR028939">
    <property type="entry name" value="P5C_Rdtase_cat_N"/>
</dbReference>
<keyword evidence="11 13" id="KW-0472">Membrane</keyword>
<evidence type="ECO:0000256" key="11">
    <source>
        <dbReference type="ARBA" id="ARBA00023136"/>
    </source>
</evidence>
<name>A0A553NQX6_TIGCA</name>
<dbReference type="SMART" id="SM00054">
    <property type="entry name" value="EFh"/>
    <property type="match status" value="1"/>
</dbReference>
<evidence type="ECO:0000259" key="16">
    <source>
        <dbReference type="PROSITE" id="PS51718"/>
    </source>
</evidence>
<keyword evidence="13" id="KW-1133">Transmembrane helix</keyword>
<dbReference type="GO" id="GO:0005525">
    <property type="term" value="F:GTP binding"/>
    <property type="evidence" value="ECO:0007669"/>
    <property type="project" value="InterPro"/>
</dbReference>
<evidence type="ECO:0000256" key="3">
    <source>
        <dbReference type="ARBA" id="ARBA00022475"/>
    </source>
</evidence>
<feature type="transmembrane region" description="Helical" evidence="13">
    <location>
        <begin position="1100"/>
        <end position="1119"/>
    </location>
</feature>
<dbReference type="SMART" id="SM00027">
    <property type="entry name" value="EH"/>
    <property type="match status" value="1"/>
</dbReference>
<dbReference type="FunFam" id="1.10.238.10:FF:000038">
    <property type="entry name" value="EH domain-containing protein 3"/>
    <property type="match status" value="1"/>
</dbReference>
<keyword evidence="18" id="KW-1185">Reference proteome</keyword>
<keyword evidence="3" id="KW-1003">Cell membrane</keyword>
<dbReference type="InterPro" id="IPR018247">
    <property type="entry name" value="EF_Hand_1_Ca_BS"/>
</dbReference>
<dbReference type="EMBL" id="VCGU01000011">
    <property type="protein sequence ID" value="TRY67852.1"/>
    <property type="molecule type" value="Genomic_DNA"/>
</dbReference>
<dbReference type="GO" id="GO:0005524">
    <property type="term" value="F:ATP binding"/>
    <property type="evidence" value="ECO:0007669"/>
    <property type="project" value="UniProtKB-KW"/>
</dbReference>
<dbReference type="Gene3D" id="1.10.268.20">
    <property type="match status" value="1"/>
</dbReference>
<dbReference type="SUPFAM" id="SSF47473">
    <property type="entry name" value="EF-hand"/>
    <property type="match status" value="1"/>
</dbReference>
<keyword evidence="7" id="KW-0967">Endosome</keyword>
<dbReference type="GO" id="GO:0052851">
    <property type="term" value="F:ferric-chelate reductase (NADPH) activity"/>
    <property type="evidence" value="ECO:0007669"/>
    <property type="project" value="TreeGrafter"/>
</dbReference>
<dbReference type="GO" id="GO:0010008">
    <property type="term" value="C:endosome membrane"/>
    <property type="evidence" value="ECO:0007669"/>
    <property type="project" value="UniProtKB-SubCell"/>
</dbReference>
<evidence type="ECO:0000256" key="7">
    <source>
        <dbReference type="ARBA" id="ARBA00022753"/>
    </source>
</evidence>
<dbReference type="PANTHER" id="PTHR14239:SF0">
    <property type="entry name" value="F420-DEPENDENT NADP REDUCTASE"/>
    <property type="match status" value="1"/>
</dbReference>
<dbReference type="PROSITE" id="PS50222">
    <property type="entry name" value="EF_HAND_2"/>
    <property type="match status" value="1"/>
</dbReference>
<dbReference type="InterPro" id="IPR040990">
    <property type="entry name" value="DUF5600"/>
</dbReference>
<dbReference type="FunFam" id="3.40.50.300:FF:000147">
    <property type="entry name" value="EH domain-containing protein 1"/>
    <property type="match status" value="1"/>
</dbReference>
<dbReference type="GO" id="GO:0005886">
    <property type="term" value="C:plasma membrane"/>
    <property type="evidence" value="ECO:0007669"/>
    <property type="project" value="UniProtKB-SubCell"/>
</dbReference>
<gene>
    <name evidence="17" type="ORF">TCAL_05274</name>
</gene>
<dbReference type="InterPro" id="IPR045063">
    <property type="entry name" value="Dynamin_N"/>
</dbReference>
<evidence type="ECO:0000256" key="5">
    <source>
        <dbReference type="ARBA" id="ARBA00022723"/>
    </source>
</evidence>
<evidence type="ECO:0000256" key="10">
    <source>
        <dbReference type="ARBA" id="ARBA00023002"/>
    </source>
</evidence>
<dbReference type="Gene3D" id="3.40.50.300">
    <property type="entry name" value="P-loop containing nucleotide triphosphate hydrolases"/>
    <property type="match status" value="1"/>
</dbReference>
<feature type="transmembrane region" description="Helical" evidence="13">
    <location>
        <begin position="1003"/>
        <end position="1024"/>
    </location>
</feature>
<keyword evidence="9" id="KW-0067">ATP-binding</keyword>
<dbReference type="Pfam" id="PF03807">
    <property type="entry name" value="F420_oxidored"/>
    <property type="match status" value="1"/>
</dbReference>
<dbReference type="InterPro" id="IPR011992">
    <property type="entry name" value="EF-hand-dom_pair"/>
</dbReference>
<dbReference type="STRING" id="6832.A0A553NQX6"/>
<feature type="transmembrane region" description="Helical" evidence="13">
    <location>
        <begin position="953"/>
        <end position="971"/>
    </location>
</feature>
<evidence type="ECO:0000259" key="14">
    <source>
        <dbReference type="PROSITE" id="PS50031"/>
    </source>
</evidence>
<dbReference type="InterPro" id="IPR030381">
    <property type="entry name" value="G_DYNAMIN_dom"/>
</dbReference>
<dbReference type="PANTHER" id="PTHR14239">
    <property type="entry name" value="DUDULIN-RELATED"/>
    <property type="match status" value="1"/>
</dbReference>
<dbReference type="PROSITE" id="PS00018">
    <property type="entry name" value="EF_HAND_1"/>
    <property type="match status" value="1"/>
</dbReference>
<keyword evidence="6" id="KW-0547">Nucleotide-binding</keyword>
<evidence type="ECO:0000256" key="4">
    <source>
        <dbReference type="ARBA" id="ARBA00022553"/>
    </source>
</evidence>
<comment type="subcellular location">
    <subcellularLocation>
        <location evidence="2">Cell membrane</location>
        <topology evidence="2">Peripheral membrane protein</topology>
        <orientation evidence="2">Cytoplasmic side</orientation>
    </subcellularLocation>
    <subcellularLocation>
        <location evidence="1">Endosome membrane</location>
        <topology evidence="1">Peripheral membrane protein</topology>
        <orientation evidence="1">Cytoplasmic side</orientation>
    </subcellularLocation>
</comment>
<dbReference type="GO" id="GO:0015677">
    <property type="term" value="P:copper ion import"/>
    <property type="evidence" value="ECO:0007669"/>
    <property type="project" value="TreeGrafter"/>
</dbReference>
<keyword evidence="13" id="KW-0812">Transmembrane</keyword>
<evidence type="ECO:0000313" key="17">
    <source>
        <dbReference type="EMBL" id="TRY67852.1"/>
    </source>
</evidence>
<dbReference type="SUPFAM" id="SSF51735">
    <property type="entry name" value="NAD(P)-binding Rossmann-fold domains"/>
    <property type="match status" value="1"/>
</dbReference>
<dbReference type="SUPFAM" id="SSF52540">
    <property type="entry name" value="P-loop containing nucleoside triphosphate hydrolases"/>
    <property type="match status" value="1"/>
</dbReference>
<accession>A0A553NQX6</accession>
<evidence type="ECO:0000313" key="18">
    <source>
        <dbReference type="Proteomes" id="UP000318571"/>
    </source>
</evidence>
<feature type="domain" description="Dynamin-type G" evidence="16">
    <location>
        <begin position="53"/>
        <end position="285"/>
    </location>
</feature>
<feature type="compositionally biased region" description="Low complexity" evidence="12">
    <location>
        <begin position="631"/>
        <end position="643"/>
    </location>
</feature>
<dbReference type="InterPro" id="IPR000261">
    <property type="entry name" value="EH_dom"/>
</dbReference>
<evidence type="ECO:0000256" key="2">
    <source>
        <dbReference type="ARBA" id="ARBA00004413"/>
    </source>
</evidence>
<dbReference type="Gene3D" id="3.40.50.720">
    <property type="entry name" value="NAD(P)-binding Rossmann-like Domain"/>
    <property type="match status" value="1"/>
</dbReference>
<evidence type="ECO:0000256" key="6">
    <source>
        <dbReference type="ARBA" id="ARBA00022741"/>
    </source>
</evidence>